<dbReference type="InterPro" id="IPR047183">
    <property type="entry name" value="GDO-like"/>
</dbReference>
<name>A0A934IPR2_9HYPH</name>
<dbReference type="SUPFAM" id="SSF51182">
    <property type="entry name" value="RmlC-like cupins"/>
    <property type="match status" value="1"/>
</dbReference>
<sequence length="344" mass="38387">MPTDADARRALASHLKSLNFAVHQPDDPPLFTPEPRPTMRPWHWKAGDIKACLDQIGEQIKLEAGGVRRTLRLANPGIPWGTTPSLWASIQYILPGEVATAHRHTASALRFIMRGKGADTTVDGEKYEMNEGDLVLTPSWAYHDHEHKGDEPMVWLDVLDITLVRNIDAVFFEGSDLPRRPVNTISDASYREFGSGIMRPLRPRFAQFDNPLLVYSRERAEAAVMEASGLSPDPYDDTALEYLNPETGAPAMRTIGTVLQRLRPGISLAPHRHTGSSVYYVIRGTGRTVVDDETFDWGPGDFFAIPSWSRHAHANRSQTDDALLFQVNDIPAVRALGFWREAEG</sequence>
<dbReference type="GO" id="GO:0051213">
    <property type="term" value="F:dioxygenase activity"/>
    <property type="evidence" value="ECO:0007669"/>
    <property type="project" value="UniProtKB-KW"/>
</dbReference>
<dbReference type="PANTHER" id="PTHR41517">
    <property type="entry name" value="1,2-DIOXYGENASE PROTEIN-RELATED"/>
    <property type="match status" value="1"/>
</dbReference>
<feature type="domain" description="Cupin type-2" evidence="3">
    <location>
        <begin position="91"/>
        <end position="158"/>
    </location>
</feature>
<feature type="domain" description="Cupin type-2" evidence="3">
    <location>
        <begin position="259"/>
        <end position="323"/>
    </location>
</feature>
<evidence type="ECO:0000256" key="1">
    <source>
        <dbReference type="ARBA" id="ARBA00022964"/>
    </source>
</evidence>
<keyword evidence="5" id="KW-1185">Reference proteome</keyword>
<dbReference type="Pfam" id="PF07883">
    <property type="entry name" value="Cupin_2"/>
    <property type="match status" value="2"/>
</dbReference>
<dbReference type="CDD" id="cd02216">
    <property type="entry name" value="cupin_GDO-like_N"/>
    <property type="match status" value="1"/>
</dbReference>
<comment type="caution">
    <text evidence="4">The sequence shown here is derived from an EMBL/GenBank/DDBJ whole genome shotgun (WGS) entry which is preliminary data.</text>
</comment>
<keyword evidence="1" id="KW-0223">Dioxygenase</keyword>
<keyword evidence="2" id="KW-0560">Oxidoreductase</keyword>
<organism evidence="4 5">
    <name type="scientific">Acuticoccus mangrovi</name>
    <dbReference type="NCBI Taxonomy" id="2796142"/>
    <lineage>
        <taxon>Bacteria</taxon>
        <taxon>Pseudomonadati</taxon>
        <taxon>Pseudomonadota</taxon>
        <taxon>Alphaproteobacteria</taxon>
        <taxon>Hyphomicrobiales</taxon>
        <taxon>Amorphaceae</taxon>
        <taxon>Acuticoccus</taxon>
    </lineage>
</organism>
<dbReference type="PANTHER" id="PTHR41517:SF1">
    <property type="entry name" value="CUPIN"/>
    <property type="match status" value="1"/>
</dbReference>
<dbReference type="AlphaFoldDB" id="A0A934IPR2"/>
<proteinExistence type="predicted"/>
<dbReference type="InterPro" id="IPR013096">
    <property type="entry name" value="Cupin_2"/>
</dbReference>
<dbReference type="EMBL" id="JAEKJA010000003">
    <property type="protein sequence ID" value="MBJ3775344.1"/>
    <property type="molecule type" value="Genomic_DNA"/>
</dbReference>
<evidence type="ECO:0000256" key="2">
    <source>
        <dbReference type="ARBA" id="ARBA00023002"/>
    </source>
</evidence>
<dbReference type="InterPro" id="IPR011051">
    <property type="entry name" value="RmlC_Cupin_sf"/>
</dbReference>
<evidence type="ECO:0000259" key="3">
    <source>
        <dbReference type="Pfam" id="PF07883"/>
    </source>
</evidence>
<reference evidence="4" key="1">
    <citation type="submission" date="2020-12" db="EMBL/GenBank/DDBJ databases">
        <title>Bacterial taxonomy.</title>
        <authorList>
            <person name="Pan X."/>
        </authorList>
    </citation>
    <scope>NUCLEOTIDE SEQUENCE</scope>
    <source>
        <strain evidence="4">B2012</strain>
    </source>
</reference>
<gene>
    <name evidence="4" type="ORF">JCR33_06580</name>
</gene>
<dbReference type="Proteomes" id="UP000609531">
    <property type="component" value="Unassembled WGS sequence"/>
</dbReference>
<accession>A0A934IPR2</accession>
<dbReference type="Gene3D" id="2.60.120.10">
    <property type="entry name" value="Jelly Rolls"/>
    <property type="match status" value="1"/>
</dbReference>
<evidence type="ECO:0000313" key="4">
    <source>
        <dbReference type="EMBL" id="MBJ3775344.1"/>
    </source>
</evidence>
<evidence type="ECO:0000313" key="5">
    <source>
        <dbReference type="Proteomes" id="UP000609531"/>
    </source>
</evidence>
<protein>
    <submittedName>
        <fullName evidence="4">Cupin domain-containing protein</fullName>
    </submittedName>
</protein>
<dbReference type="InterPro" id="IPR014710">
    <property type="entry name" value="RmlC-like_jellyroll"/>
</dbReference>
<dbReference type="CDD" id="cd06992">
    <property type="entry name" value="cupin_GDO-like_C"/>
    <property type="match status" value="1"/>
</dbReference>